<keyword evidence="3" id="KW-1185">Reference proteome</keyword>
<feature type="domain" description="NOL1/NOP2/NSUN 5/7 ferredoxin-like" evidence="2">
    <location>
        <begin position="211"/>
        <end position="287"/>
    </location>
</feature>
<evidence type="ECO:0000313" key="3">
    <source>
        <dbReference type="Proteomes" id="UP000515163"/>
    </source>
</evidence>
<organism evidence="3 4">
    <name type="scientific">Actinia tenebrosa</name>
    <name type="common">Australian red waratah sea anemone</name>
    <dbReference type="NCBI Taxonomy" id="6105"/>
    <lineage>
        <taxon>Eukaryota</taxon>
        <taxon>Metazoa</taxon>
        <taxon>Cnidaria</taxon>
        <taxon>Anthozoa</taxon>
        <taxon>Hexacorallia</taxon>
        <taxon>Actiniaria</taxon>
        <taxon>Actiniidae</taxon>
        <taxon>Actinia</taxon>
    </lineage>
</organism>
<protein>
    <submittedName>
        <fullName evidence="4">Methyltransferase NSUN7</fullName>
    </submittedName>
</protein>
<feature type="compositionally biased region" description="Basic and acidic residues" evidence="1">
    <location>
        <begin position="16"/>
        <end position="30"/>
    </location>
</feature>
<dbReference type="Pfam" id="PF21148">
    <property type="entry name" value="NSUN5_fdxn-like"/>
    <property type="match status" value="1"/>
</dbReference>
<dbReference type="PANTHER" id="PTHR14663">
    <property type="entry name" value="METHYLTRANSFERASE NSUN7-RELATED"/>
    <property type="match status" value="1"/>
</dbReference>
<reference evidence="4" key="1">
    <citation type="submission" date="2025-08" db="UniProtKB">
        <authorList>
            <consortium name="RefSeq"/>
        </authorList>
    </citation>
    <scope>IDENTIFICATION</scope>
    <source>
        <tissue evidence="4">Tentacle</tissue>
    </source>
</reference>
<dbReference type="Gene3D" id="3.30.70.1170">
    <property type="entry name" value="Sun protein, domain 3"/>
    <property type="match status" value="1"/>
</dbReference>
<dbReference type="InParanoid" id="A0A6P8HHU5"/>
<sequence>MHKKQDNGNKPKKAHSHADARSAAKLEKSSHRGVSRQTKSDTNVNVKKTRKRIDSFSHAIYENASKIFQHLKGQITSSELPVFEDDLERRRAYSLAFGAKRYEKVLDDVLLDSYFFSSYFKFETYHKHRVMVLLIDYQQNGFFFGNERKKTVINEADVLPDIQEIQEALISHRTKLRAALARSRIRDCAISVEALLPKEEQEKIQYAAAQPVYARINTLKTTLDEVLETLKADRFSLEAKLPEDEEMMQGKSFCRDEHFENLLVFSQEAKFDLHGHTLVQDGHLVIQ</sequence>
<dbReference type="KEGG" id="aten:116291508"/>
<evidence type="ECO:0000256" key="1">
    <source>
        <dbReference type="SAM" id="MobiDB-lite"/>
    </source>
</evidence>
<keyword evidence="4" id="KW-0489">Methyltransferase</keyword>
<gene>
    <name evidence="4" type="primary">LOC116291508</name>
</gene>
<feature type="compositionally biased region" description="Polar residues" evidence="1">
    <location>
        <begin position="35"/>
        <end position="46"/>
    </location>
</feature>
<proteinExistence type="predicted"/>
<feature type="non-terminal residue" evidence="4">
    <location>
        <position position="287"/>
    </location>
</feature>
<dbReference type="OrthoDB" id="6817893at2759"/>
<evidence type="ECO:0000313" key="4">
    <source>
        <dbReference type="RefSeq" id="XP_031554538.1"/>
    </source>
</evidence>
<dbReference type="InterPro" id="IPR042620">
    <property type="entry name" value="NSUN7"/>
</dbReference>
<name>A0A6P8HHU5_ACTTE</name>
<accession>A0A6P8HHU5</accession>
<keyword evidence="4" id="KW-0808">Transferase</keyword>
<dbReference type="InterPro" id="IPR049561">
    <property type="entry name" value="NSUN5_7_fdxn-like"/>
</dbReference>
<evidence type="ECO:0000259" key="2">
    <source>
        <dbReference type="Pfam" id="PF21148"/>
    </source>
</evidence>
<dbReference type="PANTHER" id="PTHR14663:SF2">
    <property type="entry name" value="METHYLTRANSFERASE NSUN7-RELATED"/>
    <property type="match status" value="1"/>
</dbReference>
<dbReference type="GO" id="GO:0032259">
    <property type="term" value="P:methylation"/>
    <property type="evidence" value="ECO:0007669"/>
    <property type="project" value="UniProtKB-KW"/>
</dbReference>
<dbReference type="RefSeq" id="XP_031554538.1">
    <property type="nucleotide sequence ID" value="XM_031698678.1"/>
</dbReference>
<feature type="region of interest" description="Disordered" evidence="1">
    <location>
        <begin position="1"/>
        <end position="47"/>
    </location>
</feature>
<dbReference type="GeneID" id="116291508"/>
<dbReference type="AlphaFoldDB" id="A0A6P8HHU5"/>
<dbReference type="Proteomes" id="UP000515163">
    <property type="component" value="Unplaced"/>
</dbReference>
<dbReference type="GO" id="GO:0008168">
    <property type="term" value="F:methyltransferase activity"/>
    <property type="evidence" value="ECO:0007669"/>
    <property type="project" value="UniProtKB-KW"/>
</dbReference>